<name>A0A699WUS5_TANCI</name>
<feature type="non-terminal residue" evidence="2">
    <location>
        <position position="1"/>
    </location>
</feature>
<comment type="caution">
    <text evidence="2">The sequence shown here is derived from an EMBL/GenBank/DDBJ whole genome shotgun (WGS) entry which is preliminary data.</text>
</comment>
<feature type="region of interest" description="Disordered" evidence="1">
    <location>
        <begin position="23"/>
        <end position="68"/>
    </location>
</feature>
<evidence type="ECO:0000313" key="2">
    <source>
        <dbReference type="EMBL" id="GFD51207.1"/>
    </source>
</evidence>
<reference evidence="2" key="1">
    <citation type="journal article" date="2019" name="Sci. Rep.">
        <title>Draft genome of Tanacetum cinerariifolium, the natural source of mosquito coil.</title>
        <authorList>
            <person name="Yamashiro T."/>
            <person name="Shiraishi A."/>
            <person name="Satake H."/>
            <person name="Nakayama K."/>
        </authorList>
    </citation>
    <scope>NUCLEOTIDE SEQUENCE</scope>
</reference>
<accession>A0A699WUS5</accession>
<dbReference type="EMBL" id="BKCJ011766970">
    <property type="protein sequence ID" value="GFD51207.1"/>
    <property type="molecule type" value="Genomic_DNA"/>
</dbReference>
<dbReference type="AlphaFoldDB" id="A0A699WUS5"/>
<evidence type="ECO:0000256" key="1">
    <source>
        <dbReference type="SAM" id="MobiDB-lite"/>
    </source>
</evidence>
<proteinExistence type="predicted"/>
<sequence length="68" mass="7806">VALYEALKASMDRANMDEFLAKKGKSRKRCHNDQDHPPPPPDLDPSKKRRHDFDAPRPTQPPRPQFSA</sequence>
<organism evidence="2">
    <name type="scientific">Tanacetum cinerariifolium</name>
    <name type="common">Dalmatian daisy</name>
    <name type="synonym">Chrysanthemum cinerariifolium</name>
    <dbReference type="NCBI Taxonomy" id="118510"/>
    <lineage>
        <taxon>Eukaryota</taxon>
        <taxon>Viridiplantae</taxon>
        <taxon>Streptophyta</taxon>
        <taxon>Embryophyta</taxon>
        <taxon>Tracheophyta</taxon>
        <taxon>Spermatophyta</taxon>
        <taxon>Magnoliopsida</taxon>
        <taxon>eudicotyledons</taxon>
        <taxon>Gunneridae</taxon>
        <taxon>Pentapetalae</taxon>
        <taxon>asterids</taxon>
        <taxon>campanulids</taxon>
        <taxon>Asterales</taxon>
        <taxon>Asteraceae</taxon>
        <taxon>Asteroideae</taxon>
        <taxon>Anthemideae</taxon>
        <taxon>Anthemidinae</taxon>
        <taxon>Tanacetum</taxon>
    </lineage>
</organism>
<protein>
    <submittedName>
        <fullName evidence="2">Uncharacterized protein</fullName>
    </submittedName>
</protein>
<gene>
    <name evidence="2" type="ORF">Tci_923176</name>
</gene>
<feature type="compositionally biased region" description="Pro residues" evidence="1">
    <location>
        <begin position="58"/>
        <end position="68"/>
    </location>
</feature>